<dbReference type="EMBL" id="SGWQ01000018">
    <property type="protein sequence ID" value="RZS29836.1"/>
    <property type="molecule type" value="Genomic_DNA"/>
</dbReference>
<keyword evidence="1" id="KW-0812">Transmembrane</keyword>
<gene>
    <name evidence="2" type="ORF">EV193_11892</name>
</gene>
<feature type="transmembrane region" description="Helical" evidence="1">
    <location>
        <begin position="21"/>
        <end position="42"/>
    </location>
</feature>
<sequence>MDGRRLRGVRFALRQRRLFMVVVSVLGVLFLVCAAVLLKGVIVDNEVLSLIGVALLGTLGVVFVWVPVRHLLTGRGNPRSITIAEDGVVIAMIGGTALLTWERIEDIAPRTHLAGSTTVEGIGFTVTPEEIPAGASNWRKSMAGLRAKNPPFVGHRELRHDPGVVLTALRFYWRNPEARDELDTDAAPRRIVTLPPI</sequence>
<keyword evidence="3" id="KW-1185">Reference proteome</keyword>
<dbReference type="Proteomes" id="UP000294257">
    <property type="component" value="Unassembled WGS sequence"/>
</dbReference>
<keyword evidence="1" id="KW-1133">Transmembrane helix</keyword>
<evidence type="ECO:0000256" key="1">
    <source>
        <dbReference type="SAM" id="Phobius"/>
    </source>
</evidence>
<protein>
    <submittedName>
        <fullName evidence="2">Uncharacterized protein</fullName>
    </submittedName>
</protein>
<comment type="caution">
    <text evidence="2">The sequence shown here is derived from an EMBL/GenBank/DDBJ whole genome shotgun (WGS) entry which is preliminary data.</text>
</comment>
<dbReference type="AlphaFoldDB" id="A0A4Q7KBD7"/>
<name>A0A4Q7KBD7_9PSEU</name>
<feature type="transmembrane region" description="Helical" evidence="1">
    <location>
        <begin position="48"/>
        <end position="68"/>
    </location>
</feature>
<organism evidence="2 3">
    <name type="scientific">Herbihabitans rhizosphaerae</name>
    <dbReference type="NCBI Taxonomy" id="1872711"/>
    <lineage>
        <taxon>Bacteria</taxon>
        <taxon>Bacillati</taxon>
        <taxon>Actinomycetota</taxon>
        <taxon>Actinomycetes</taxon>
        <taxon>Pseudonocardiales</taxon>
        <taxon>Pseudonocardiaceae</taxon>
        <taxon>Herbihabitans</taxon>
    </lineage>
</organism>
<accession>A0A4Q7KBD7</accession>
<evidence type="ECO:0000313" key="2">
    <source>
        <dbReference type="EMBL" id="RZS29836.1"/>
    </source>
</evidence>
<keyword evidence="1" id="KW-0472">Membrane</keyword>
<reference evidence="2 3" key="1">
    <citation type="submission" date="2019-02" db="EMBL/GenBank/DDBJ databases">
        <title>Genomic Encyclopedia of Type Strains, Phase IV (KMG-IV): sequencing the most valuable type-strain genomes for metagenomic binning, comparative biology and taxonomic classification.</title>
        <authorList>
            <person name="Goeker M."/>
        </authorList>
    </citation>
    <scope>NUCLEOTIDE SEQUENCE [LARGE SCALE GENOMIC DNA]</scope>
    <source>
        <strain evidence="2 3">DSM 101727</strain>
    </source>
</reference>
<evidence type="ECO:0000313" key="3">
    <source>
        <dbReference type="Proteomes" id="UP000294257"/>
    </source>
</evidence>
<proteinExistence type="predicted"/>